<name>A0ABS9D4H2_9ALTE</name>
<dbReference type="InterPro" id="IPR014917">
    <property type="entry name" value="DUF1800"/>
</dbReference>
<organism evidence="2 3">
    <name type="scientific">Paraglaciecola algarum</name>
    <dbReference type="NCBI Taxonomy" id="3050085"/>
    <lineage>
        <taxon>Bacteria</taxon>
        <taxon>Pseudomonadati</taxon>
        <taxon>Pseudomonadota</taxon>
        <taxon>Gammaproteobacteria</taxon>
        <taxon>Alteromonadales</taxon>
        <taxon>Alteromonadaceae</taxon>
        <taxon>Paraglaciecola</taxon>
    </lineage>
</organism>
<accession>A0ABS9D4H2</accession>
<sequence length="455" mass="50628">MNLDQAFIAAHRFGFGASKKLIKQIEEPKVWLLNQVSPENITAELGMLDLDWTSQQAIQAMALYRKQKKLEKKPSESSENMMMTGSDATKKAVNKQSMKLVNRTISHAINSESPFYWRLVDFFSNHFSVSVNGQNMRALAPLLETEAIAPNISGYFSEMLLAVESHPAMLVYLNNEQSIGPNSKAGLRSKGKKGLNENLAREIMELHTLGVGAGYDQADVTELARAITGWGVDGAAKLNSGFQFRAGLHEPGSRNVFGKVYRKGGVDQGIKILKDLAENPKTAEHVSRKLVTHFINDNAPQVIVDEMVTVWMQTKGNIPKVISAMLESPLSWSDYLAKFKTPREFLISTCRACDLKRLKPDFVKSLAILGQQPFSAGSPAGYKDTQEYWAGPRAMMGRIEWAEHVSKFVKKVPMDLAQQALGSLLDERTAKAMSRAESKQQAVTLFLMSPEFQKR</sequence>
<dbReference type="Pfam" id="PF08811">
    <property type="entry name" value="DUF1800"/>
    <property type="match status" value="1"/>
</dbReference>
<feature type="region of interest" description="Disordered" evidence="1">
    <location>
        <begin position="69"/>
        <end position="89"/>
    </location>
</feature>
<evidence type="ECO:0000313" key="3">
    <source>
        <dbReference type="Proteomes" id="UP001521137"/>
    </source>
</evidence>
<evidence type="ECO:0000256" key="1">
    <source>
        <dbReference type="SAM" id="MobiDB-lite"/>
    </source>
</evidence>
<dbReference type="EMBL" id="JAKGAS010000001">
    <property type="protein sequence ID" value="MCF2946601.1"/>
    <property type="molecule type" value="Genomic_DNA"/>
</dbReference>
<protein>
    <submittedName>
        <fullName evidence="2">DUF1800 domain-containing protein</fullName>
    </submittedName>
</protein>
<gene>
    <name evidence="2" type="ORF">L0668_00650</name>
</gene>
<dbReference type="Proteomes" id="UP001521137">
    <property type="component" value="Unassembled WGS sequence"/>
</dbReference>
<reference evidence="2 3" key="1">
    <citation type="submission" date="2022-01" db="EMBL/GenBank/DDBJ databases">
        <title>Paraglaciecola sp. G1-23.</title>
        <authorList>
            <person name="Jin M.S."/>
            <person name="Han D.M."/>
            <person name="Kim H.M."/>
            <person name="Jeon C.O."/>
        </authorList>
    </citation>
    <scope>NUCLEOTIDE SEQUENCE [LARGE SCALE GENOMIC DNA]</scope>
    <source>
        <strain evidence="2 3">G1-23</strain>
    </source>
</reference>
<evidence type="ECO:0000313" key="2">
    <source>
        <dbReference type="EMBL" id="MCF2946601.1"/>
    </source>
</evidence>
<keyword evidence="3" id="KW-1185">Reference proteome</keyword>
<comment type="caution">
    <text evidence="2">The sequence shown here is derived from an EMBL/GenBank/DDBJ whole genome shotgun (WGS) entry which is preliminary data.</text>
</comment>
<proteinExistence type="predicted"/>
<dbReference type="RefSeq" id="WP_235310130.1">
    <property type="nucleotide sequence ID" value="NZ_JAKGAS010000001.1"/>
</dbReference>